<feature type="repeat" description="PPR" evidence="2">
    <location>
        <begin position="186"/>
        <end position="220"/>
    </location>
</feature>
<dbReference type="EMBL" id="CAMAPE010000019">
    <property type="protein sequence ID" value="CAH9086403.1"/>
    <property type="molecule type" value="Genomic_DNA"/>
</dbReference>
<dbReference type="GO" id="GO:0003723">
    <property type="term" value="F:RNA binding"/>
    <property type="evidence" value="ECO:0007669"/>
    <property type="project" value="InterPro"/>
</dbReference>
<evidence type="ECO:0000256" key="1">
    <source>
        <dbReference type="ARBA" id="ARBA00022737"/>
    </source>
</evidence>
<reference evidence="3" key="1">
    <citation type="submission" date="2022-07" db="EMBL/GenBank/DDBJ databases">
        <authorList>
            <person name="Macas J."/>
            <person name="Novak P."/>
            <person name="Neumann P."/>
        </authorList>
    </citation>
    <scope>NUCLEOTIDE SEQUENCE</scope>
</reference>
<dbReference type="Pfam" id="PF20431">
    <property type="entry name" value="E_motif"/>
    <property type="match status" value="1"/>
</dbReference>
<dbReference type="Proteomes" id="UP001152484">
    <property type="component" value="Unassembled WGS sequence"/>
</dbReference>
<dbReference type="AlphaFoldDB" id="A0A9P1E7Z5"/>
<keyword evidence="1" id="KW-0677">Repeat</keyword>
<feature type="repeat" description="PPR" evidence="2">
    <location>
        <begin position="421"/>
        <end position="455"/>
    </location>
</feature>
<name>A0A9P1E7Z5_CUSEU</name>
<dbReference type="InterPro" id="IPR002885">
    <property type="entry name" value="PPR_rpt"/>
</dbReference>
<evidence type="ECO:0008006" key="5">
    <source>
        <dbReference type="Google" id="ProtNLM"/>
    </source>
</evidence>
<keyword evidence="4" id="KW-1185">Reference proteome</keyword>
<feature type="repeat" description="PPR" evidence="2">
    <location>
        <begin position="456"/>
        <end position="491"/>
    </location>
</feature>
<dbReference type="SUPFAM" id="SSF48452">
    <property type="entry name" value="TPR-like"/>
    <property type="match status" value="2"/>
</dbReference>
<dbReference type="PROSITE" id="PS51375">
    <property type="entry name" value="PPR"/>
    <property type="match status" value="7"/>
</dbReference>
<evidence type="ECO:0000313" key="4">
    <source>
        <dbReference type="Proteomes" id="UP001152484"/>
    </source>
</evidence>
<organism evidence="3 4">
    <name type="scientific">Cuscuta europaea</name>
    <name type="common">European dodder</name>
    <dbReference type="NCBI Taxonomy" id="41803"/>
    <lineage>
        <taxon>Eukaryota</taxon>
        <taxon>Viridiplantae</taxon>
        <taxon>Streptophyta</taxon>
        <taxon>Embryophyta</taxon>
        <taxon>Tracheophyta</taxon>
        <taxon>Spermatophyta</taxon>
        <taxon>Magnoliopsida</taxon>
        <taxon>eudicotyledons</taxon>
        <taxon>Gunneridae</taxon>
        <taxon>Pentapetalae</taxon>
        <taxon>asterids</taxon>
        <taxon>lamiids</taxon>
        <taxon>Solanales</taxon>
        <taxon>Convolvulaceae</taxon>
        <taxon>Cuscuteae</taxon>
        <taxon>Cuscuta</taxon>
        <taxon>Cuscuta subgen. Cuscuta</taxon>
    </lineage>
</organism>
<dbReference type="InterPro" id="IPR011990">
    <property type="entry name" value="TPR-like_helical_dom_sf"/>
</dbReference>
<dbReference type="FunFam" id="1.25.40.10:FF:000348">
    <property type="entry name" value="Pentatricopeptide repeat-containing protein chloroplastic"/>
    <property type="match status" value="1"/>
</dbReference>
<dbReference type="FunFam" id="1.25.40.10:FF:000989">
    <property type="entry name" value="Pentatricopeptide repeat-containing protein At1g31430"/>
    <property type="match status" value="1"/>
</dbReference>
<comment type="caution">
    <text evidence="3">The sequence shown here is derived from an EMBL/GenBank/DDBJ whole genome shotgun (WGS) entry which is preliminary data.</text>
</comment>
<dbReference type="Pfam" id="PF01535">
    <property type="entry name" value="PPR"/>
    <property type="match status" value="6"/>
</dbReference>
<dbReference type="PANTHER" id="PTHR47926:SF489">
    <property type="entry name" value="PENTATRICOPEPTIDE REPEAT-CONTAINING PROTEIN"/>
    <property type="match status" value="1"/>
</dbReference>
<dbReference type="FunFam" id="1.25.40.10:FF:000427">
    <property type="entry name" value="Pentatricopeptide repeat-containing protein chloroplastic"/>
    <property type="match status" value="1"/>
</dbReference>
<feature type="repeat" description="PPR" evidence="2">
    <location>
        <begin position="85"/>
        <end position="119"/>
    </location>
</feature>
<proteinExistence type="predicted"/>
<evidence type="ECO:0000313" key="3">
    <source>
        <dbReference type="EMBL" id="CAH9086403.1"/>
    </source>
</evidence>
<protein>
    <recommendedName>
        <fullName evidence="5">Pentatricopeptide repeat-containing protein</fullName>
    </recommendedName>
</protein>
<dbReference type="PANTHER" id="PTHR47926">
    <property type="entry name" value="PENTATRICOPEPTIDE REPEAT-CONTAINING PROTEIN"/>
    <property type="match status" value="1"/>
</dbReference>
<feature type="repeat" description="PPR" evidence="2">
    <location>
        <begin position="353"/>
        <end position="387"/>
    </location>
</feature>
<dbReference type="NCBIfam" id="TIGR00756">
    <property type="entry name" value="PPR"/>
    <property type="match status" value="6"/>
</dbReference>
<gene>
    <name evidence="3" type="ORF">CEURO_LOCUS9618</name>
</gene>
<accession>A0A9P1E7Z5</accession>
<evidence type="ECO:0000256" key="2">
    <source>
        <dbReference type="PROSITE-ProRule" id="PRU00708"/>
    </source>
</evidence>
<feature type="repeat" description="PPR" evidence="2">
    <location>
        <begin position="256"/>
        <end position="290"/>
    </location>
</feature>
<dbReference type="OrthoDB" id="185373at2759"/>
<dbReference type="Pfam" id="PF13041">
    <property type="entry name" value="PPR_2"/>
    <property type="match status" value="3"/>
</dbReference>
<dbReference type="Gene3D" id="1.25.40.10">
    <property type="entry name" value="Tetratricopeptide repeat domain"/>
    <property type="match status" value="5"/>
</dbReference>
<dbReference type="InterPro" id="IPR046848">
    <property type="entry name" value="E_motif"/>
</dbReference>
<dbReference type="GO" id="GO:0009451">
    <property type="term" value="P:RNA modification"/>
    <property type="evidence" value="ECO:0007669"/>
    <property type="project" value="InterPro"/>
</dbReference>
<feature type="repeat" description="PPR" evidence="2">
    <location>
        <begin position="318"/>
        <end position="352"/>
    </location>
</feature>
<sequence length="611" mass="68685">MCKHVVLTRLECAPHTTAITKKICIDLLKSCKSMAQLEQIQALLFALGIHQHVDTLHKLMAFSADPLRGNLRHAQRIFDRIEQPTLFIYNVMIKAHTKSGHFRNALYLFDELRWLRMSPDNFTYPFVFKSICGMRDVLDGERVHGFVLKSGIGIDCYVCNSLMDMYGELGCMECVKKLFDEMPSRDSVSWNVLIAGYVRCSRFQEAVRIYRMMLREGSITPEEATVVSTLSACTALKKLDLGEEIHQYVSKELGHTIKIDNSLVDMYCKCGRLTVARKVFDDMPTRNVMSWTSMVSGYASFGLLEESRFLFEKSPIKDVVLWTAMINGYVQSNLFEEAMSVFQAMQKKNMKPDKYTLVSLLKGCAQAGALDQGGQIYNYMTHNGITIDAVVGTALMEMYAKCGSLNKSLEIFQELLIGEKDATSWTSIICALAMNGHAKKALELFLQMEQSGIIPDSVTFIGVLAACSHGGLVKEGRQYFDSMIRKYGLEPKLEHYGCLIDLLARAGLLNEAEEIIKKFIQKNNKDKKIVVTLYSSLLSACRIHGDVDMGERIVEILVGIESGDSSTHTLLANMYASADRWEDVSKVRKNMKALHVKKLPGCSSVEVEDHS</sequence>
<dbReference type="InterPro" id="IPR046960">
    <property type="entry name" value="PPR_At4g14850-like_plant"/>
</dbReference>